<dbReference type="NCBIfam" id="TIGR00290">
    <property type="entry name" value="MJ0570_dom"/>
    <property type="match status" value="1"/>
</dbReference>
<organism evidence="2 3">
    <name type="scientific">Methanobrevibacter arboriphilus JCM 13429 = DSM 1125</name>
    <dbReference type="NCBI Taxonomy" id="1300164"/>
    <lineage>
        <taxon>Archaea</taxon>
        <taxon>Methanobacteriati</taxon>
        <taxon>Methanobacteriota</taxon>
        <taxon>Methanomada group</taxon>
        <taxon>Methanobacteria</taxon>
        <taxon>Methanobacteriales</taxon>
        <taxon>Methanobacteriaceae</taxon>
        <taxon>Methanobrevibacter</taxon>
    </lineage>
</organism>
<dbReference type="NCBIfam" id="TIGR03679">
    <property type="entry name" value="arCOG00187"/>
    <property type="match status" value="1"/>
</dbReference>
<accession>A0A1V6N1D8</accession>
<dbReference type="RefSeq" id="WP_080460702.1">
    <property type="nucleotide sequence ID" value="NZ_JXMW01000016.1"/>
</dbReference>
<dbReference type="PANTHER" id="PTHR12196">
    <property type="entry name" value="DOMAIN OF UNKNOWN FUNCTION 71 DUF71 -CONTAINING PROTEIN"/>
    <property type="match status" value="1"/>
</dbReference>
<evidence type="ECO:0000313" key="2">
    <source>
        <dbReference type="EMBL" id="OQD58422.1"/>
    </source>
</evidence>
<evidence type="ECO:0000259" key="1">
    <source>
        <dbReference type="Pfam" id="PF01902"/>
    </source>
</evidence>
<dbReference type="GO" id="GO:0017183">
    <property type="term" value="P:protein histidyl modification to diphthamide"/>
    <property type="evidence" value="ECO:0007669"/>
    <property type="project" value="TreeGrafter"/>
</dbReference>
<dbReference type="Gene3D" id="3.90.1490.10">
    <property type="entry name" value="putative n-type atp pyrophosphatase, domain 2"/>
    <property type="match status" value="1"/>
</dbReference>
<dbReference type="CDD" id="cd01994">
    <property type="entry name" value="AANH_PF0828-like"/>
    <property type="match status" value="1"/>
</dbReference>
<dbReference type="Pfam" id="PF01902">
    <property type="entry name" value="Diphthami_syn_2"/>
    <property type="match status" value="1"/>
</dbReference>
<feature type="domain" description="Diphthamide synthase" evidence="1">
    <location>
        <begin position="1"/>
        <end position="221"/>
    </location>
</feature>
<gene>
    <name evidence="2" type="ORF">MBBAR_16c00250</name>
</gene>
<protein>
    <recommendedName>
        <fullName evidence="1">Diphthamide synthase domain-containing protein</fullName>
    </recommendedName>
</protein>
<reference evidence="2 3" key="1">
    <citation type="submission" date="2014-12" db="EMBL/GenBank/DDBJ databases">
        <title>Genome sequence of Methanobrevibacter arboriphilicus DH1, DSM1125.</title>
        <authorList>
            <person name="Poehlein A."/>
            <person name="Thauer R.K."/>
            <person name="Seedorf H."/>
            <person name="Daniel R."/>
        </authorList>
    </citation>
    <scope>NUCLEOTIDE SEQUENCE [LARGE SCALE GENOMIC DNA]</scope>
    <source>
        <strain evidence="2 3">DH1</strain>
    </source>
</reference>
<dbReference type="InterPro" id="IPR030662">
    <property type="entry name" value="DPH6/MJ0570"/>
</dbReference>
<dbReference type="EMBL" id="JXMW01000016">
    <property type="protein sequence ID" value="OQD58422.1"/>
    <property type="molecule type" value="Genomic_DNA"/>
</dbReference>
<keyword evidence="3" id="KW-1185">Reference proteome</keyword>
<dbReference type="PIRSF" id="PIRSF039123">
    <property type="entry name" value="Diphthamide_synthase"/>
    <property type="match status" value="1"/>
</dbReference>
<dbReference type="GO" id="GO:0017178">
    <property type="term" value="F:diphthine-ammonia ligase activity"/>
    <property type="evidence" value="ECO:0007669"/>
    <property type="project" value="TreeGrafter"/>
</dbReference>
<proteinExistence type="predicted"/>
<dbReference type="NCBIfam" id="TIGR00289">
    <property type="entry name" value="TIGR00289 family protein"/>
    <property type="match status" value="1"/>
</dbReference>
<dbReference type="InterPro" id="IPR014729">
    <property type="entry name" value="Rossmann-like_a/b/a_fold"/>
</dbReference>
<dbReference type="Gene3D" id="3.40.50.620">
    <property type="entry name" value="HUPs"/>
    <property type="match status" value="1"/>
</dbReference>
<dbReference type="SUPFAM" id="SSF52402">
    <property type="entry name" value="Adenine nucleotide alpha hydrolases-like"/>
    <property type="match status" value="1"/>
</dbReference>
<sequence length="227" mass="25868">MNSAVLFSGGKDSTMACYEAIKNGDNISYLLSMESENDESYMFHIPNIHLTELIAEAMNIPIIRANTKGLKEEELVDLKENLEILKNKGVEAIYTGALFSVYQKSRIDKICEDLGLKSISPLWHVDEEEYMKKIVDLGFEVIITGVFAYGLDESWLGRKIDYDAIDELNEIKDKYKINIAFEGGEAETLVIDGPIFKKRIEIEDAERIWNNDNGIFHVKKAYLVDKQ</sequence>
<dbReference type="InterPro" id="IPR002761">
    <property type="entry name" value="Diphthami_syn_dom"/>
</dbReference>
<dbReference type="PANTHER" id="PTHR12196:SF2">
    <property type="entry name" value="DIPHTHINE--AMMONIA LIGASE"/>
    <property type="match status" value="1"/>
</dbReference>
<evidence type="ECO:0000313" key="3">
    <source>
        <dbReference type="Proteomes" id="UP000191661"/>
    </source>
</evidence>
<dbReference type="AlphaFoldDB" id="A0A1V6N1D8"/>
<dbReference type="InterPro" id="IPR022427">
    <property type="entry name" value="MJ0570_ATP-bd"/>
</dbReference>
<dbReference type="InterPro" id="IPR005237">
    <property type="entry name" value="MJ0570"/>
</dbReference>
<comment type="caution">
    <text evidence="2">The sequence shown here is derived from an EMBL/GenBank/DDBJ whole genome shotgun (WGS) entry which is preliminary data.</text>
</comment>
<dbReference type="OrthoDB" id="372052at2157"/>
<name>A0A1V6N1D8_METAZ</name>
<dbReference type="Proteomes" id="UP000191661">
    <property type="component" value="Unassembled WGS sequence"/>
</dbReference>